<gene>
    <name evidence="1" type="ORF">GCM10017774_39460</name>
</gene>
<dbReference type="Proteomes" id="UP000605568">
    <property type="component" value="Unassembled WGS sequence"/>
</dbReference>
<sequence>MTITVGLGPEAHRTAAAVRDGREATVLGDGVRRYLPHDNRAVTADDVLDWPETPWDNDFADVLRRRISGHLGLAGSVADEDVRLVVSACRPVDVTRVGATELAGAGLVSADQVHPADALLCRWLAARPRAAQSVVVAAVGDAATVVQAYELLGTGPVPRVRRLTHAARADGALPLTRRMAADVLGRLRPGTRVPAQAFADGVADFASRVAAAPDGARVAWTGPFADRLRPPLLVSVDELRSWPEREVIADAVAAVARATDRPAIVLGGPGAVWPLAGRAWRSASPADDLAIGAAWWPKFAARFEAPLDLPETDASPRPAVLPPWQRG</sequence>
<comment type="caution">
    <text evidence="1">The sequence shown here is derived from an EMBL/GenBank/DDBJ whole genome shotgun (WGS) entry which is preliminary data.</text>
</comment>
<evidence type="ECO:0000313" key="1">
    <source>
        <dbReference type="EMBL" id="GHH42690.1"/>
    </source>
</evidence>
<proteinExistence type="predicted"/>
<reference evidence="2" key="1">
    <citation type="journal article" date="2019" name="Int. J. Syst. Evol. Microbiol.">
        <title>The Global Catalogue of Microorganisms (GCM) 10K type strain sequencing project: providing services to taxonomists for standard genome sequencing and annotation.</title>
        <authorList>
            <consortium name="The Broad Institute Genomics Platform"/>
            <consortium name="The Broad Institute Genome Sequencing Center for Infectious Disease"/>
            <person name="Wu L."/>
            <person name="Ma J."/>
        </authorList>
    </citation>
    <scope>NUCLEOTIDE SEQUENCE [LARGE SCALE GENOMIC DNA]</scope>
    <source>
        <strain evidence="2">CGMCC 4.7367</strain>
    </source>
</reference>
<organism evidence="1 2">
    <name type="scientific">Lentzea cavernae</name>
    <dbReference type="NCBI Taxonomy" id="2020703"/>
    <lineage>
        <taxon>Bacteria</taxon>
        <taxon>Bacillati</taxon>
        <taxon>Actinomycetota</taxon>
        <taxon>Actinomycetes</taxon>
        <taxon>Pseudonocardiales</taxon>
        <taxon>Pseudonocardiaceae</taxon>
        <taxon>Lentzea</taxon>
    </lineage>
</organism>
<evidence type="ECO:0000313" key="2">
    <source>
        <dbReference type="Proteomes" id="UP000605568"/>
    </source>
</evidence>
<keyword evidence="2" id="KW-1185">Reference proteome</keyword>
<accession>A0ABQ3MGM5</accession>
<name>A0ABQ3MGM5_9PSEU</name>
<protein>
    <submittedName>
        <fullName evidence="1">Uncharacterized protein</fullName>
    </submittedName>
</protein>
<dbReference type="EMBL" id="BNAR01000005">
    <property type="protein sequence ID" value="GHH42690.1"/>
    <property type="molecule type" value="Genomic_DNA"/>
</dbReference>
<dbReference type="RefSeq" id="WP_191299441.1">
    <property type="nucleotide sequence ID" value="NZ_BNAR01000005.1"/>
</dbReference>